<dbReference type="EMBL" id="CP027754">
    <property type="protein sequence ID" value="AZE56650.1"/>
    <property type="molecule type" value="Genomic_DNA"/>
</dbReference>
<dbReference type="Proteomes" id="UP000268696">
    <property type="component" value="Chromosome"/>
</dbReference>
<protein>
    <submittedName>
        <fullName evidence="1">Threonine synthase</fullName>
        <ecNumber evidence="1">4.2.3.1</ecNumber>
    </submittedName>
</protein>
<proteinExistence type="predicted"/>
<organism evidence="1 2">
    <name type="scientific">Pseudomonas synxantha</name>
    <dbReference type="NCBI Taxonomy" id="47883"/>
    <lineage>
        <taxon>Bacteria</taxon>
        <taxon>Pseudomonadati</taxon>
        <taxon>Pseudomonadota</taxon>
        <taxon>Gammaproteobacteria</taxon>
        <taxon>Pseudomonadales</taxon>
        <taxon>Pseudomonadaceae</taxon>
        <taxon>Pseudomonas</taxon>
    </lineage>
</organism>
<accession>A0A3G7UBD0</accession>
<dbReference type="EC" id="4.2.3.1" evidence="1"/>
<dbReference type="GO" id="GO:0004795">
    <property type="term" value="F:threonine synthase activity"/>
    <property type="evidence" value="ECO:0007669"/>
    <property type="project" value="UniProtKB-EC"/>
</dbReference>
<evidence type="ECO:0000313" key="1">
    <source>
        <dbReference type="EMBL" id="AZE56650.1"/>
    </source>
</evidence>
<evidence type="ECO:0000313" key="2">
    <source>
        <dbReference type="Proteomes" id="UP000268696"/>
    </source>
</evidence>
<reference evidence="1 2" key="1">
    <citation type="submission" date="2018-03" db="EMBL/GenBank/DDBJ databases">
        <title>Diversity of phytobeneficial traits revealed by whole-genome analysis of worldwide-isolated phenazine-producing Pseudomonas spp.</title>
        <authorList>
            <person name="Biessy A."/>
            <person name="Novinscak A."/>
            <person name="Blom J."/>
            <person name="Leger G."/>
            <person name="Thomashow L.S."/>
            <person name="Cazorla F.M."/>
            <person name="Josic D."/>
            <person name="Filion M."/>
        </authorList>
    </citation>
    <scope>NUCLEOTIDE SEQUENCE [LARGE SCALE GENOMIC DNA]</scope>
    <source>
        <strain evidence="1 2">30B</strain>
    </source>
</reference>
<name>A0A3G7UBD0_9PSED</name>
<dbReference type="AlphaFoldDB" id="A0A3G7UBD0"/>
<keyword evidence="1" id="KW-0456">Lyase</keyword>
<gene>
    <name evidence="1" type="ORF">C4K03_4512</name>
</gene>
<sequence length="327" mass="35336">MWEGACSRWRPVGVHIHCCGNGHYGFRSYSGSLLNSAKVTQTLLPHHSAPRPGSVCPHSGLNPWAAAMGHPWPSAANPASCRVTHGSKPAFGQRGLTGRPRSKARSRATRCASWIRWRRVCFSIGASLLAKNLRTPRSFVSVISSGWRTWLSTIWTPICCAAYVGSDGVQMWEGACSRWRPVGVHIHCCGNGHLWFRSYSGSLLNSAKVTKTLLPHHSAPRPGSVCPHSGLNPWAAAMGHPWPSAANPASCRVTHGSKPAFGQRGLTGRPRSKARSRAARCASWLRLAAGFCFSVGAGLPAKDLRAPRSFWLSAPFMTFTGLIPCSN</sequence>